<dbReference type="PANTHER" id="PTHR24107">
    <property type="entry name" value="YNEIN REGULATORY COMPLEX SUBUNIT 5"/>
    <property type="match status" value="1"/>
</dbReference>
<dbReference type="Proteomes" id="UP000053268">
    <property type="component" value="Unassembled WGS sequence"/>
</dbReference>
<dbReference type="InterPro" id="IPR052410">
    <property type="entry name" value="DRC5"/>
</dbReference>
<keyword evidence="6" id="KW-1185">Reference proteome</keyword>
<sequence length="555" mass="62101">MTQDTTEVTHLILKHDDDSSVEVPVSEWSSMINEGPGENPKYALYAAGLYRPGSGEICAKHIAMSASSVLIHPYYHYPAIPDPGIKEAILEPEEKVIYTDDGQAKYLAACKDMNQYVVETFYKGLLEEKIDLKYYCVDPYGVKAMAMALRNNKNVTSIDFTDNFLNDDACFHLGEMLVTNLVMRELNLTGCRIGASGVKRLMANLPTNRSLRCLNLSRNKLGDEGAKYILDGFVRGLELPRLILRYNDLTGEAANYLTEALETYDRFTLLDLSWNKLSLIPYGTFHLLLQLSNCENLEDLNLSWNALSGPRIGSAIKAVMSAGKLKKLDISNNRFSEDAVDDIADGMWFAKKMQTLDLSYNPMTVNDALKIIGKMKFGRVKVQNLLMENIIVDSNFMQQLRHIKKIKKKVIITHGDVIDTSKPPDPDLREIVLNRADFLTKKQKKVQTDIALFAQQLVKESRTKMNAKAFAEAVEASGLPLNDDLVNEIINAFPGPKSGKGRTIDVNHLVDFAKRKWPDRKLPPTPPPEIVEPVVEPEPEPVPKGKAAKGGKKKK</sequence>
<dbReference type="InterPro" id="IPR032675">
    <property type="entry name" value="LRR_dom_sf"/>
</dbReference>
<evidence type="ECO:0000313" key="6">
    <source>
        <dbReference type="Proteomes" id="UP000053268"/>
    </source>
</evidence>
<dbReference type="Pfam" id="PF13516">
    <property type="entry name" value="LRR_6"/>
    <property type="match status" value="3"/>
</dbReference>
<accession>A0A194QHL3</accession>
<feature type="region of interest" description="Disordered" evidence="4">
    <location>
        <begin position="515"/>
        <end position="555"/>
    </location>
</feature>
<protein>
    <submittedName>
        <fullName evidence="5">Uncharacterized protein C14orf166B</fullName>
    </submittedName>
</protein>
<proteinExistence type="predicted"/>
<evidence type="ECO:0000256" key="2">
    <source>
        <dbReference type="ARBA" id="ARBA00022490"/>
    </source>
</evidence>
<dbReference type="PANTHER" id="PTHR24107:SF2">
    <property type="entry name" value="NLR FAMILY CARD DOMAIN CONTAINING 3"/>
    <property type="match status" value="1"/>
</dbReference>
<dbReference type="SUPFAM" id="SSF52047">
    <property type="entry name" value="RNI-like"/>
    <property type="match status" value="1"/>
</dbReference>
<dbReference type="STRING" id="66420.A0A194QHL3"/>
<name>A0A194QHL3_PAPXU</name>
<keyword evidence="2" id="KW-0963">Cytoplasm</keyword>
<gene>
    <name evidence="5" type="ORF">RR46_04113</name>
</gene>
<evidence type="ECO:0000256" key="1">
    <source>
        <dbReference type="ARBA" id="ARBA00004245"/>
    </source>
</evidence>
<evidence type="ECO:0000256" key="4">
    <source>
        <dbReference type="SAM" id="MobiDB-lite"/>
    </source>
</evidence>
<feature type="compositionally biased region" description="Basic residues" evidence="4">
    <location>
        <begin position="546"/>
        <end position="555"/>
    </location>
</feature>
<reference evidence="5 6" key="1">
    <citation type="journal article" date="2015" name="Nat. Commun.">
        <title>Outbred genome sequencing and CRISPR/Cas9 gene editing in butterflies.</title>
        <authorList>
            <person name="Li X."/>
            <person name="Fan D."/>
            <person name="Zhang W."/>
            <person name="Liu G."/>
            <person name="Zhang L."/>
            <person name="Zhao L."/>
            <person name="Fang X."/>
            <person name="Chen L."/>
            <person name="Dong Y."/>
            <person name="Chen Y."/>
            <person name="Ding Y."/>
            <person name="Zhao R."/>
            <person name="Feng M."/>
            <person name="Zhu Y."/>
            <person name="Feng Y."/>
            <person name="Jiang X."/>
            <person name="Zhu D."/>
            <person name="Xiang H."/>
            <person name="Feng X."/>
            <person name="Li S."/>
            <person name="Wang J."/>
            <person name="Zhang G."/>
            <person name="Kronforst M.R."/>
            <person name="Wang W."/>
        </authorList>
    </citation>
    <scope>NUCLEOTIDE SEQUENCE [LARGE SCALE GENOMIC DNA]</scope>
    <source>
        <strain evidence="5">Ya'a_city_454_Px</strain>
        <tissue evidence="5">Whole body</tissue>
    </source>
</reference>
<dbReference type="Gene3D" id="3.80.10.10">
    <property type="entry name" value="Ribonuclease Inhibitor"/>
    <property type="match status" value="1"/>
</dbReference>
<comment type="subcellular location">
    <subcellularLocation>
        <location evidence="1">Cytoplasm</location>
        <location evidence="1">Cytoskeleton</location>
    </subcellularLocation>
</comment>
<dbReference type="AlphaFoldDB" id="A0A194QHL3"/>
<dbReference type="InterPro" id="IPR001611">
    <property type="entry name" value="Leu-rich_rpt"/>
</dbReference>
<evidence type="ECO:0000313" key="5">
    <source>
        <dbReference type="EMBL" id="KPJ04997.1"/>
    </source>
</evidence>
<organism evidence="5 6">
    <name type="scientific">Papilio xuthus</name>
    <name type="common">Asian swallowtail butterfly</name>
    <dbReference type="NCBI Taxonomy" id="66420"/>
    <lineage>
        <taxon>Eukaryota</taxon>
        <taxon>Metazoa</taxon>
        <taxon>Ecdysozoa</taxon>
        <taxon>Arthropoda</taxon>
        <taxon>Hexapoda</taxon>
        <taxon>Insecta</taxon>
        <taxon>Pterygota</taxon>
        <taxon>Neoptera</taxon>
        <taxon>Endopterygota</taxon>
        <taxon>Lepidoptera</taxon>
        <taxon>Glossata</taxon>
        <taxon>Ditrysia</taxon>
        <taxon>Papilionoidea</taxon>
        <taxon>Papilionidae</taxon>
        <taxon>Papilioninae</taxon>
        <taxon>Papilio</taxon>
    </lineage>
</organism>
<dbReference type="GO" id="GO:0005856">
    <property type="term" value="C:cytoskeleton"/>
    <property type="evidence" value="ECO:0007669"/>
    <property type="project" value="UniProtKB-SubCell"/>
</dbReference>
<evidence type="ECO:0000256" key="3">
    <source>
        <dbReference type="ARBA" id="ARBA00023212"/>
    </source>
</evidence>
<dbReference type="Pfam" id="PF00560">
    <property type="entry name" value="LRR_1"/>
    <property type="match status" value="1"/>
</dbReference>
<keyword evidence="3" id="KW-0206">Cytoskeleton</keyword>
<dbReference type="SMART" id="SM00368">
    <property type="entry name" value="LRR_RI"/>
    <property type="match status" value="5"/>
</dbReference>
<dbReference type="EMBL" id="KQ458793">
    <property type="protein sequence ID" value="KPJ04997.1"/>
    <property type="molecule type" value="Genomic_DNA"/>
</dbReference>